<dbReference type="Proteomes" id="UP000231279">
    <property type="component" value="Unassembled WGS sequence"/>
</dbReference>
<accession>A0A2G9FWA2</accession>
<dbReference type="AlphaFoldDB" id="A0A2G9FWA2"/>
<evidence type="ECO:0000313" key="3">
    <source>
        <dbReference type="Proteomes" id="UP000231279"/>
    </source>
</evidence>
<dbReference type="EMBL" id="NKXS01010979">
    <property type="protein sequence ID" value="PIM97098.1"/>
    <property type="molecule type" value="Genomic_DNA"/>
</dbReference>
<sequence length="70" mass="8115">MEMVRMQKSELGRIAAMVISGKLLVSFDVYIHYRKVCSVLLFWSSCIPNSLGNGMSQYWDGWFALLYILF</sequence>
<name>A0A2G9FWA2_9LAMI</name>
<gene>
    <name evidence="2" type="ORF">CDL12_30192</name>
    <name evidence="1" type="ORF">CDL12_30439</name>
</gene>
<organism evidence="2 3">
    <name type="scientific">Handroanthus impetiginosus</name>
    <dbReference type="NCBI Taxonomy" id="429701"/>
    <lineage>
        <taxon>Eukaryota</taxon>
        <taxon>Viridiplantae</taxon>
        <taxon>Streptophyta</taxon>
        <taxon>Embryophyta</taxon>
        <taxon>Tracheophyta</taxon>
        <taxon>Spermatophyta</taxon>
        <taxon>Magnoliopsida</taxon>
        <taxon>eudicotyledons</taxon>
        <taxon>Gunneridae</taxon>
        <taxon>Pentapetalae</taxon>
        <taxon>asterids</taxon>
        <taxon>lamiids</taxon>
        <taxon>Lamiales</taxon>
        <taxon>Bignoniaceae</taxon>
        <taxon>Crescentiina</taxon>
        <taxon>Tabebuia alliance</taxon>
        <taxon>Handroanthus</taxon>
    </lineage>
</organism>
<dbReference type="EMBL" id="NKXS01010084">
    <property type="protein sequence ID" value="PIM97338.1"/>
    <property type="molecule type" value="Genomic_DNA"/>
</dbReference>
<comment type="caution">
    <text evidence="2">The sequence shown here is derived from an EMBL/GenBank/DDBJ whole genome shotgun (WGS) entry which is preliminary data.</text>
</comment>
<protein>
    <submittedName>
        <fullName evidence="2">Uncharacterized protein</fullName>
    </submittedName>
</protein>
<keyword evidence="3" id="KW-1185">Reference proteome</keyword>
<evidence type="ECO:0000313" key="1">
    <source>
        <dbReference type="EMBL" id="PIM97098.1"/>
    </source>
</evidence>
<proteinExistence type="predicted"/>
<reference evidence="3" key="2">
    <citation type="journal article" date="2018" name="Gigascience">
        <title>Genome assembly of the Pink Ipe (Handroanthus impetiginosus, Bignoniaceae), a highly valued, ecologically keystone Neotropical timber forest tree.</title>
        <authorList>
            <person name="Silva-Junior O.B."/>
            <person name="Grattapaglia D."/>
            <person name="Novaes E."/>
            <person name="Collevatti R.G."/>
        </authorList>
    </citation>
    <scope>NUCLEOTIDE SEQUENCE [LARGE SCALE GENOMIC DNA]</scope>
    <source>
        <strain evidence="3">cv. UFG-1</strain>
    </source>
</reference>
<evidence type="ECO:0000313" key="2">
    <source>
        <dbReference type="EMBL" id="PIM97338.1"/>
    </source>
</evidence>
<reference evidence="2" key="1">
    <citation type="submission" date="2017-07" db="EMBL/GenBank/DDBJ databases">
        <authorList>
            <person name="Sun Z.S."/>
            <person name="Albrecht U."/>
            <person name="Echele G."/>
            <person name="Lee C.C."/>
        </authorList>
    </citation>
    <scope>NUCLEOTIDE SEQUENCE</scope>
    <source>
        <strain evidence="2">UFG-1</strain>
        <tissue evidence="2">Leaf</tissue>
    </source>
</reference>
<reference evidence="2" key="3">
    <citation type="journal article" date="2018" name="Gigascience">
        <title>Genome assembly of the pink ipe (Handroanthus impetiginosus, Bignoniaceae), a highly-valued ecologically keystone neotropical timber forest tree.</title>
        <authorList>
            <person name="Silva-Junior O.B."/>
            <person name="Novaes E."/>
            <person name="Grattapaglia D."/>
            <person name="Collevatti R.G."/>
        </authorList>
    </citation>
    <scope>NUCLEOTIDE SEQUENCE [LARGE SCALE GENOMIC DNA]</scope>
    <source>
        <strain evidence="2">UFG-1</strain>
        <tissue evidence="2">Leaf</tissue>
    </source>
</reference>